<dbReference type="GO" id="GO:0009089">
    <property type="term" value="P:lysine biosynthetic process via diaminopimelate"/>
    <property type="evidence" value="ECO:0007669"/>
    <property type="project" value="UniProtKB-UniRule"/>
</dbReference>
<feature type="binding site" evidence="12 15">
    <location>
        <position position="45"/>
    </location>
    <ligand>
        <name>pyruvate</name>
        <dbReference type="ChEBI" id="CHEBI:15361"/>
    </ligand>
</feature>
<protein>
    <recommendedName>
        <fullName evidence="4 12">4-hydroxy-tetrahydrodipicolinate synthase</fullName>
        <shortName evidence="12">HTPA synthase</shortName>
        <ecNumber evidence="4 12">4.3.3.7</ecNumber>
    </recommendedName>
</protein>
<comment type="caution">
    <text evidence="12">Was originally thought to be a dihydrodipicolinate synthase (DHDPS), catalyzing the condensation of (S)-aspartate-beta-semialdehyde [(S)-ASA] and pyruvate to dihydrodipicolinate (DHDP). However, it was shown in E.coli that the product of the enzymatic reaction is not dihydrodipicolinate but in fact (4S)-4-hydroxy-2,3,4,5-tetrahydro-(2S)-dipicolinic acid (HTPA), and that the consecutive dehydration reaction leading to DHDP is not spontaneous but catalyzed by DapB.</text>
</comment>
<feature type="site" description="Part of a proton relay during catalysis" evidence="12">
    <location>
        <position position="44"/>
    </location>
</feature>
<dbReference type="UniPathway" id="UPA00034">
    <property type="reaction ID" value="UER00017"/>
</dbReference>
<keyword evidence="8 12" id="KW-0457">Lysine biosynthesis</keyword>
<comment type="function">
    <text evidence="1 12">Catalyzes the condensation of (S)-aspartate-beta-semialdehyde [(S)-ASA] and pyruvate to 4-hydroxy-tetrahydrodipicolinate (HTPA).</text>
</comment>
<evidence type="ECO:0000256" key="5">
    <source>
        <dbReference type="ARBA" id="ARBA00022490"/>
    </source>
</evidence>
<dbReference type="GO" id="GO:0008840">
    <property type="term" value="F:4-hydroxy-tetrahydrodipicolinate synthase activity"/>
    <property type="evidence" value="ECO:0007669"/>
    <property type="project" value="UniProtKB-UniRule"/>
</dbReference>
<comment type="catalytic activity">
    <reaction evidence="11 12">
        <text>L-aspartate 4-semialdehyde + pyruvate = (2S,4S)-4-hydroxy-2,3,4,5-tetrahydrodipicolinate + H2O + H(+)</text>
        <dbReference type="Rhea" id="RHEA:34171"/>
        <dbReference type="ChEBI" id="CHEBI:15361"/>
        <dbReference type="ChEBI" id="CHEBI:15377"/>
        <dbReference type="ChEBI" id="CHEBI:15378"/>
        <dbReference type="ChEBI" id="CHEBI:67139"/>
        <dbReference type="ChEBI" id="CHEBI:537519"/>
        <dbReference type="EC" id="4.3.3.7"/>
    </reaction>
</comment>
<evidence type="ECO:0000313" key="16">
    <source>
        <dbReference type="EMBL" id="RDI44812.1"/>
    </source>
</evidence>
<gene>
    <name evidence="12" type="primary">dapA</name>
    <name evidence="16" type="ORF">C8D86_10866</name>
</gene>
<feature type="site" description="Part of a proton relay during catalysis" evidence="12">
    <location>
        <position position="107"/>
    </location>
</feature>
<evidence type="ECO:0000256" key="15">
    <source>
        <dbReference type="PIRSR" id="PIRSR001365-2"/>
    </source>
</evidence>
<dbReference type="Gene3D" id="3.20.20.70">
    <property type="entry name" value="Aldolase class I"/>
    <property type="match status" value="1"/>
</dbReference>
<accession>A0A370GM49</accession>
<sequence>MFKGSMVALVTPMHDDGSIDKKALEDLVEWHIESKTDAIIVAGTTGESATLNHDEQSDLIARVVKQVAKRIPVIAGTGTNATQTTLTLSENAKRAGADACLIVTPYYNKPTQNGLYQHYKTIAEKIALPVILYNVPGRTSCDMLPETVERLSKIKNIIGIKEATGKVERTKEILSRCDKTFAVYSGDDATALDLMQQGARGVISVTANIAPLKMHEMCQAALNGNRMLAEKINAELMLLHTRLFLESNPIPAKWALHAMGKISLGIRLPLLPLDSKYHHEVKEAMQNAGVK</sequence>
<dbReference type="CDD" id="cd00950">
    <property type="entry name" value="DHDPS"/>
    <property type="match status" value="1"/>
</dbReference>
<comment type="similarity">
    <text evidence="3 12 13">Belongs to the DapA family.</text>
</comment>
<comment type="caution">
    <text evidence="16">The sequence shown here is derived from an EMBL/GenBank/DDBJ whole genome shotgun (WGS) entry which is preliminary data.</text>
</comment>
<dbReference type="Proteomes" id="UP000254720">
    <property type="component" value="Unassembled WGS sequence"/>
</dbReference>
<organism evidence="16 17">
    <name type="scientific">Aquicella lusitana</name>
    <dbReference type="NCBI Taxonomy" id="254246"/>
    <lineage>
        <taxon>Bacteria</taxon>
        <taxon>Pseudomonadati</taxon>
        <taxon>Pseudomonadota</taxon>
        <taxon>Gammaproteobacteria</taxon>
        <taxon>Legionellales</taxon>
        <taxon>Coxiellaceae</taxon>
        <taxon>Aquicella</taxon>
    </lineage>
</organism>
<dbReference type="PRINTS" id="PR00146">
    <property type="entry name" value="DHPICSNTHASE"/>
</dbReference>
<evidence type="ECO:0000256" key="10">
    <source>
        <dbReference type="ARBA" id="ARBA00023270"/>
    </source>
</evidence>
<proteinExistence type="inferred from homology"/>
<feature type="active site" description="Schiff-base intermediate with substrate" evidence="12 14">
    <location>
        <position position="161"/>
    </location>
</feature>
<evidence type="ECO:0000256" key="8">
    <source>
        <dbReference type="ARBA" id="ARBA00023154"/>
    </source>
</evidence>
<dbReference type="EMBL" id="QQAX01000008">
    <property type="protein sequence ID" value="RDI44812.1"/>
    <property type="molecule type" value="Genomic_DNA"/>
</dbReference>
<evidence type="ECO:0000256" key="11">
    <source>
        <dbReference type="ARBA" id="ARBA00047836"/>
    </source>
</evidence>
<feature type="binding site" evidence="12 15">
    <location>
        <position position="203"/>
    </location>
    <ligand>
        <name>pyruvate</name>
        <dbReference type="ChEBI" id="CHEBI:15361"/>
    </ligand>
</feature>
<dbReference type="PANTHER" id="PTHR12128">
    <property type="entry name" value="DIHYDRODIPICOLINATE SYNTHASE"/>
    <property type="match status" value="1"/>
</dbReference>
<evidence type="ECO:0000256" key="13">
    <source>
        <dbReference type="PIRNR" id="PIRNR001365"/>
    </source>
</evidence>
<dbReference type="EC" id="4.3.3.7" evidence="4 12"/>
<dbReference type="InterPro" id="IPR020624">
    <property type="entry name" value="Schiff_base-form_aldolases_CS"/>
</dbReference>
<evidence type="ECO:0000256" key="3">
    <source>
        <dbReference type="ARBA" id="ARBA00007592"/>
    </source>
</evidence>
<keyword evidence="10 12" id="KW-0704">Schiff base</keyword>
<dbReference type="InterPro" id="IPR020625">
    <property type="entry name" value="Schiff_base-form_aldolases_AS"/>
</dbReference>
<name>A0A370GM49_9COXI</name>
<evidence type="ECO:0000313" key="17">
    <source>
        <dbReference type="Proteomes" id="UP000254720"/>
    </source>
</evidence>
<reference evidence="16 17" key="1">
    <citation type="submission" date="2018-07" db="EMBL/GenBank/DDBJ databases">
        <title>Genomic Encyclopedia of Type Strains, Phase IV (KMG-IV): sequencing the most valuable type-strain genomes for metagenomic binning, comparative biology and taxonomic classification.</title>
        <authorList>
            <person name="Goeker M."/>
        </authorList>
    </citation>
    <scope>NUCLEOTIDE SEQUENCE [LARGE SCALE GENOMIC DNA]</scope>
    <source>
        <strain evidence="16 17">DSM 16500</strain>
    </source>
</reference>
<evidence type="ECO:0000256" key="9">
    <source>
        <dbReference type="ARBA" id="ARBA00023239"/>
    </source>
</evidence>
<dbReference type="SUPFAM" id="SSF51569">
    <property type="entry name" value="Aldolase"/>
    <property type="match status" value="1"/>
</dbReference>
<dbReference type="NCBIfam" id="TIGR00674">
    <property type="entry name" value="dapA"/>
    <property type="match status" value="1"/>
</dbReference>
<dbReference type="GO" id="GO:0019877">
    <property type="term" value="P:diaminopimelate biosynthetic process"/>
    <property type="evidence" value="ECO:0007669"/>
    <property type="project" value="UniProtKB-UniRule"/>
</dbReference>
<comment type="subunit">
    <text evidence="12">Homotetramer; dimer of dimers.</text>
</comment>
<feature type="active site" description="Proton donor/acceptor" evidence="12 14">
    <location>
        <position position="133"/>
    </location>
</feature>
<evidence type="ECO:0000256" key="6">
    <source>
        <dbReference type="ARBA" id="ARBA00022605"/>
    </source>
</evidence>
<evidence type="ECO:0000256" key="7">
    <source>
        <dbReference type="ARBA" id="ARBA00022915"/>
    </source>
</evidence>
<comment type="pathway">
    <text evidence="2 12">Amino-acid biosynthesis; L-lysine biosynthesis via DAP pathway; (S)-tetrahydrodipicolinate from L-aspartate: step 3/4.</text>
</comment>
<dbReference type="OrthoDB" id="9782828at2"/>
<evidence type="ECO:0000256" key="2">
    <source>
        <dbReference type="ARBA" id="ARBA00005120"/>
    </source>
</evidence>
<dbReference type="PROSITE" id="PS00665">
    <property type="entry name" value="DHDPS_1"/>
    <property type="match status" value="1"/>
</dbReference>
<keyword evidence="9 12" id="KW-0456">Lyase</keyword>
<dbReference type="InterPro" id="IPR005263">
    <property type="entry name" value="DapA"/>
</dbReference>
<dbReference type="RefSeq" id="WP_114834157.1">
    <property type="nucleotide sequence ID" value="NZ_LR699114.1"/>
</dbReference>
<dbReference type="PIRSF" id="PIRSF001365">
    <property type="entry name" value="DHDPS"/>
    <property type="match status" value="1"/>
</dbReference>
<keyword evidence="17" id="KW-1185">Reference proteome</keyword>
<evidence type="ECO:0000256" key="4">
    <source>
        <dbReference type="ARBA" id="ARBA00012086"/>
    </source>
</evidence>
<dbReference type="HAMAP" id="MF_00418">
    <property type="entry name" value="DapA"/>
    <property type="match status" value="1"/>
</dbReference>
<dbReference type="AlphaFoldDB" id="A0A370GM49"/>
<evidence type="ECO:0000256" key="14">
    <source>
        <dbReference type="PIRSR" id="PIRSR001365-1"/>
    </source>
</evidence>
<dbReference type="GO" id="GO:0005829">
    <property type="term" value="C:cytosol"/>
    <property type="evidence" value="ECO:0007669"/>
    <property type="project" value="TreeGrafter"/>
</dbReference>
<dbReference type="Pfam" id="PF00701">
    <property type="entry name" value="DHDPS"/>
    <property type="match status" value="1"/>
</dbReference>
<dbReference type="SMART" id="SM01130">
    <property type="entry name" value="DHDPS"/>
    <property type="match status" value="1"/>
</dbReference>
<evidence type="ECO:0000256" key="1">
    <source>
        <dbReference type="ARBA" id="ARBA00003294"/>
    </source>
</evidence>
<evidence type="ECO:0000256" key="12">
    <source>
        <dbReference type="HAMAP-Rule" id="MF_00418"/>
    </source>
</evidence>
<comment type="subcellular location">
    <subcellularLocation>
        <location evidence="12">Cytoplasm</location>
    </subcellularLocation>
</comment>
<dbReference type="PANTHER" id="PTHR12128:SF66">
    <property type="entry name" value="4-HYDROXY-2-OXOGLUTARATE ALDOLASE, MITOCHONDRIAL"/>
    <property type="match status" value="1"/>
</dbReference>
<dbReference type="InterPro" id="IPR002220">
    <property type="entry name" value="DapA-like"/>
</dbReference>
<dbReference type="PROSITE" id="PS00666">
    <property type="entry name" value="DHDPS_2"/>
    <property type="match status" value="1"/>
</dbReference>
<keyword evidence="5 12" id="KW-0963">Cytoplasm</keyword>
<keyword evidence="6 12" id="KW-0028">Amino-acid biosynthesis</keyword>
<dbReference type="InterPro" id="IPR013785">
    <property type="entry name" value="Aldolase_TIM"/>
</dbReference>
<keyword evidence="7 12" id="KW-0220">Diaminopimelate biosynthesis</keyword>